<proteinExistence type="predicted"/>
<reference evidence="1" key="1">
    <citation type="submission" date="2022-07" db="EMBL/GenBank/DDBJ databases">
        <title>Phylogenomic reconstructions and comparative analyses of Kickxellomycotina fungi.</title>
        <authorList>
            <person name="Reynolds N.K."/>
            <person name="Stajich J.E."/>
            <person name="Barry K."/>
            <person name="Grigoriev I.V."/>
            <person name="Crous P."/>
            <person name="Smith M.E."/>
        </authorList>
    </citation>
    <scope>NUCLEOTIDE SEQUENCE</scope>
    <source>
        <strain evidence="1">Benny 63K</strain>
    </source>
</reference>
<organism evidence="1 2">
    <name type="scientific">Kickxella alabastrina</name>
    <dbReference type="NCBI Taxonomy" id="61397"/>
    <lineage>
        <taxon>Eukaryota</taxon>
        <taxon>Fungi</taxon>
        <taxon>Fungi incertae sedis</taxon>
        <taxon>Zoopagomycota</taxon>
        <taxon>Kickxellomycotina</taxon>
        <taxon>Kickxellomycetes</taxon>
        <taxon>Kickxellales</taxon>
        <taxon>Kickxellaceae</taxon>
        <taxon>Kickxella</taxon>
    </lineage>
</organism>
<evidence type="ECO:0000313" key="1">
    <source>
        <dbReference type="EMBL" id="KAJ1896456.1"/>
    </source>
</evidence>
<dbReference type="Proteomes" id="UP001150581">
    <property type="component" value="Unassembled WGS sequence"/>
</dbReference>
<gene>
    <name evidence="1" type="ORF">LPJ66_003979</name>
</gene>
<name>A0ACC1IKY5_9FUNG</name>
<comment type="caution">
    <text evidence="1">The sequence shown here is derived from an EMBL/GenBank/DDBJ whole genome shotgun (WGS) entry which is preliminary data.</text>
</comment>
<dbReference type="EMBL" id="JANBPG010000445">
    <property type="protein sequence ID" value="KAJ1896456.1"/>
    <property type="molecule type" value="Genomic_DNA"/>
</dbReference>
<accession>A0ACC1IKY5</accession>
<sequence length="738" mass="82143">MEKTTPLQISFEGLTYSVKVPVKPTLAENTNPSRVSSVLHALKAPFTRAKYEDKVILNQVSGTFRPGRLTAILGPSGSGKTTLLNLLAGQTTKGTTSGNIWVNGRLASGSSMRQLAGYVNQEDVILSTQTVEEAIMMSIILRPPPLELGMPTLSLGQFTTVDDIHDGFQEISPKQNHATMANIANHSSRSYNNSDEKLPFPVTTSDKQSNRSASVSVNSHYVSPSIGKRVQTQKDALTAEQMARCSQAISLFGLEKCRTTAAGDSMNKGISGGEKKRTSIAMEWVTDTPIMFLDEPTSGLDAYSALMVTRKLKHITEIGRTVIAVLHQPSSEMFELFDDIVIIFEGRIVYMGERSNLIDYLARIGYPCAIYSNPADHIFNSLLFDMKSEHFGDSDYGNGKQMEQRAKFLSELWQQSEEAAALQRRINSPELTPISETQFRRTSPPMVQLRYLLKRTALDNVRNSKLLKLRIVQCIFYGLLIGLVYLNSQNRPVSSRLQNFSGGMFFNCVSQFLVSSLGVINVFTHERKVFSREWQGMYYGLPAYFVAKNIVEQPINIITTVIYCGISYWMIGLDRTVVKFLVYTGAMIVLAISGYSFGILLGASFEELTTIIIALPLVFLPFLLFGGLFVNSTNSTVWIRWLQWVGPIKYGYTAMIKNQFVGYMSEESIGDMYLKELGLGSLSIAANTLINLGLAIFIWSMSYVMLKRLTMKMGGTLGRGNVKTQQDKLLAKPDSRFY</sequence>
<evidence type="ECO:0000313" key="2">
    <source>
        <dbReference type="Proteomes" id="UP001150581"/>
    </source>
</evidence>
<protein>
    <submittedName>
        <fullName evidence="1">Uncharacterized protein</fullName>
    </submittedName>
</protein>
<keyword evidence="2" id="KW-1185">Reference proteome</keyword>